<dbReference type="SUPFAM" id="SSF54001">
    <property type="entry name" value="Cysteine proteinases"/>
    <property type="match status" value="1"/>
</dbReference>
<dbReference type="Gene3D" id="3.10.620.30">
    <property type="match status" value="1"/>
</dbReference>
<reference evidence="4 5" key="1">
    <citation type="submission" date="2020-12" db="EMBL/GenBank/DDBJ databases">
        <authorList>
            <person name="Shan Y."/>
        </authorList>
    </citation>
    <scope>NUCLEOTIDE SEQUENCE [LARGE SCALE GENOMIC DNA]</scope>
    <source>
        <strain evidence="5">csc3.9</strain>
    </source>
</reference>
<dbReference type="InterPro" id="IPR038765">
    <property type="entry name" value="Papain-like_cys_pep_sf"/>
</dbReference>
<dbReference type="InterPro" id="IPR013105">
    <property type="entry name" value="TPR_2"/>
</dbReference>
<gene>
    <name evidence="4" type="ORF">I6N98_14110</name>
</gene>
<keyword evidence="5" id="KW-1185">Reference proteome</keyword>
<dbReference type="InterPro" id="IPR019734">
    <property type="entry name" value="TPR_rpt"/>
</dbReference>
<dbReference type="PROSITE" id="PS50005">
    <property type="entry name" value="TPR"/>
    <property type="match status" value="2"/>
</dbReference>
<dbReference type="Pfam" id="PF07719">
    <property type="entry name" value="TPR_2"/>
    <property type="match status" value="1"/>
</dbReference>
<dbReference type="InterPro" id="IPR011990">
    <property type="entry name" value="TPR-like_helical_dom_sf"/>
</dbReference>
<dbReference type="Proteomes" id="UP000596063">
    <property type="component" value="Chromosome"/>
</dbReference>
<protein>
    <submittedName>
        <fullName evidence="4">Tetratricopeptide repeat protein</fullName>
    </submittedName>
</protein>
<evidence type="ECO:0000313" key="5">
    <source>
        <dbReference type="Proteomes" id="UP000596063"/>
    </source>
</evidence>
<organism evidence="4 5">
    <name type="scientific">Spongiibacter nanhainus</name>
    <dbReference type="NCBI Taxonomy" id="2794344"/>
    <lineage>
        <taxon>Bacteria</taxon>
        <taxon>Pseudomonadati</taxon>
        <taxon>Pseudomonadota</taxon>
        <taxon>Gammaproteobacteria</taxon>
        <taxon>Cellvibrionales</taxon>
        <taxon>Spongiibacteraceae</taxon>
        <taxon>Spongiibacter</taxon>
    </lineage>
</organism>
<dbReference type="SMART" id="SM00028">
    <property type="entry name" value="TPR"/>
    <property type="match status" value="4"/>
</dbReference>
<sequence length="347" mass="39873">MDLPIQAPSEAETDALLQQGALFEVSEDTPPPDDGILDMDQTMRSFVEEHVPSVLQPRARLRYLIDSLLRPSQLGLEYNPGITHNAADTFYQREGNCLALTSLFITMAREAGLEAHYNQVAVPPSWEMLSNNSLAVYKHINAVVVLEGGEEVVVDLSVDNYEYLYAQTRLSESEAAAQFYSNRGIDMLNSGDHRQAYRYFRRALQLNPKEAFIWGNLGSLFRREGHNDMAEIAYRQALSLDAHEPTALSNLGRLYRGTGEKALAKSLEEYNHQLQRRNPFWHYSRARDAYERGNYTEALTAIQRAIYLQRDEYRFYEFAAVIYRRKGDREKYEEYGLKAARLKFSED</sequence>
<dbReference type="RefSeq" id="WP_198568985.1">
    <property type="nucleotide sequence ID" value="NZ_CP066167.1"/>
</dbReference>
<evidence type="ECO:0000256" key="3">
    <source>
        <dbReference type="PROSITE-ProRule" id="PRU00339"/>
    </source>
</evidence>
<feature type="repeat" description="TPR" evidence="3">
    <location>
        <begin position="177"/>
        <end position="210"/>
    </location>
</feature>
<proteinExistence type="predicted"/>
<keyword evidence="2 3" id="KW-0802">TPR repeat</keyword>
<evidence type="ECO:0000313" key="4">
    <source>
        <dbReference type="EMBL" id="QQD17484.1"/>
    </source>
</evidence>
<dbReference type="PANTHER" id="PTHR12558">
    <property type="entry name" value="CELL DIVISION CYCLE 16,23,27"/>
    <property type="match status" value="1"/>
</dbReference>
<keyword evidence="1" id="KW-0677">Repeat</keyword>
<dbReference type="SUPFAM" id="SSF48452">
    <property type="entry name" value="TPR-like"/>
    <property type="match status" value="1"/>
</dbReference>
<dbReference type="Gene3D" id="1.25.40.10">
    <property type="entry name" value="Tetratricopeptide repeat domain"/>
    <property type="match status" value="2"/>
</dbReference>
<dbReference type="PANTHER" id="PTHR12558:SF13">
    <property type="entry name" value="CELL DIVISION CYCLE PROTEIN 27 HOMOLOG"/>
    <property type="match status" value="1"/>
</dbReference>
<name>A0A7T4QZ59_9GAMM</name>
<dbReference type="KEGG" id="snan:I6N98_14110"/>
<accession>A0A7T4QZ59</accession>
<evidence type="ECO:0000256" key="2">
    <source>
        <dbReference type="ARBA" id="ARBA00022803"/>
    </source>
</evidence>
<evidence type="ECO:0000256" key="1">
    <source>
        <dbReference type="ARBA" id="ARBA00022737"/>
    </source>
</evidence>
<dbReference type="PROSITE" id="PS50293">
    <property type="entry name" value="TPR_REGION"/>
    <property type="match status" value="1"/>
</dbReference>
<feature type="repeat" description="TPR" evidence="3">
    <location>
        <begin position="211"/>
        <end position="244"/>
    </location>
</feature>
<dbReference type="EMBL" id="CP066167">
    <property type="protein sequence ID" value="QQD17484.1"/>
    <property type="molecule type" value="Genomic_DNA"/>
</dbReference>
<dbReference type="Pfam" id="PF13181">
    <property type="entry name" value="TPR_8"/>
    <property type="match status" value="1"/>
</dbReference>
<dbReference type="AlphaFoldDB" id="A0A7T4QZ59"/>